<proteinExistence type="predicted"/>
<gene>
    <name evidence="1" type="ORF">GCM10022421_15570</name>
</gene>
<accession>A0ABP7DRL4</accession>
<reference evidence="2" key="1">
    <citation type="journal article" date="2019" name="Int. J. Syst. Evol. Microbiol.">
        <title>The Global Catalogue of Microorganisms (GCM) 10K type strain sequencing project: providing services to taxonomists for standard genome sequencing and annotation.</title>
        <authorList>
            <consortium name="The Broad Institute Genomics Platform"/>
            <consortium name="The Broad Institute Genome Sequencing Center for Infectious Disease"/>
            <person name="Wu L."/>
            <person name="Ma J."/>
        </authorList>
    </citation>
    <scope>NUCLEOTIDE SEQUENCE [LARGE SCALE GENOMIC DNA]</scope>
    <source>
        <strain evidence="2">JCM 17329</strain>
    </source>
</reference>
<protein>
    <recommendedName>
        <fullName evidence="3">DUF3630 domain-containing protein</fullName>
    </recommendedName>
</protein>
<evidence type="ECO:0000313" key="2">
    <source>
        <dbReference type="Proteomes" id="UP001501479"/>
    </source>
</evidence>
<dbReference type="RefSeq" id="WP_344963954.1">
    <property type="nucleotide sequence ID" value="NZ_BAABDS010000026.1"/>
</dbReference>
<keyword evidence="2" id="KW-1185">Reference proteome</keyword>
<dbReference type="EMBL" id="BAABDS010000026">
    <property type="protein sequence ID" value="GAA3709349.1"/>
    <property type="molecule type" value="Genomic_DNA"/>
</dbReference>
<name>A0ABP7DRL4_9GAMM</name>
<evidence type="ECO:0000313" key="1">
    <source>
        <dbReference type="EMBL" id="GAA3709349.1"/>
    </source>
</evidence>
<dbReference type="InterPro" id="IPR022080">
    <property type="entry name" value="DUF3630"/>
</dbReference>
<dbReference type="Pfam" id="PF12305">
    <property type="entry name" value="DUF3630"/>
    <property type="match status" value="1"/>
</dbReference>
<evidence type="ECO:0008006" key="3">
    <source>
        <dbReference type="Google" id="ProtNLM"/>
    </source>
</evidence>
<dbReference type="Proteomes" id="UP001501479">
    <property type="component" value="Unassembled WGS sequence"/>
</dbReference>
<organism evidence="1 2">
    <name type="scientific">Oceanisphaera sediminis</name>
    <dbReference type="NCBI Taxonomy" id="981381"/>
    <lineage>
        <taxon>Bacteria</taxon>
        <taxon>Pseudomonadati</taxon>
        <taxon>Pseudomonadota</taxon>
        <taxon>Gammaproteobacteria</taxon>
        <taxon>Aeromonadales</taxon>
        <taxon>Aeromonadaceae</taxon>
        <taxon>Oceanisphaera</taxon>
    </lineage>
</organism>
<comment type="caution">
    <text evidence="1">The sequence shown here is derived from an EMBL/GenBank/DDBJ whole genome shotgun (WGS) entry which is preliminary data.</text>
</comment>
<sequence>MLNSDTPLTMENFPAWAEALIKELDLELLEQEQGADYYQWLVSFEESRLFLCFQHYADCAWLQPLSEKDRDVADWLTTQWNRPHDPKD</sequence>